<feature type="domain" description="TNase-like" evidence="2">
    <location>
        <begin position="35"/>
        <end position="166"/>
    </location>
</feature>
<accession>A0A8E2QBY2</accession>
<dbReference type="SMART" id="SM00318">
    <property type="entry name" value="SNc"/>
    <property type="match status" value="1"/>
</dbReference>
<dbReference type="SUPFAM" id="SSF50199">
    <property type="entry name" value="Staphylococcal nuclease"/>
    <property type="match status" value="1"/>
</dbReference>
<sequence length="263" mass="29114">MQFSEYMKKASLVGAFFVSVVCSLSVQAFCPAPERLPQVAVAQVIDGDTLRLTDGRSVRLIGLNTPELGRKGRVAEPLADAARNHLQQLVKASDGRLGLRMGREARDRYGRVLAHAYDVQGNNLEAALLAQGLGFFVAVAPNTELVDCHRAAEAQARQKHRGLWKRPPLRQAREIRAGGFALVEGRVERVERNRGGLWIELDGPLVLHVPLRDVAAFAALQASLRGARIEARGWVVDRGSRTRRDQARWLMRLSHPAALDVRR</sequence>
<keyword evidence="4" id="KW-1185">Reference proteome</keyword>
<evidence type="ECO:0000313" key="4">
    <source>
        <dbReference type="Proteomes" id="UP000235881"/>
    </source>
</evidence>
<dbReference type="PROSITE" id="PS50830">
    <property type="entry name" value="TNASE_3"/>
    <property type="match status" value="1"/>
</dbReference>
<dbReference type="Pfam" id="PF00565">
    <property type="entry name" value="SNase"/>
    <property type="match status" value="1"/>
</dbReference>
<evidence type="ECO:0000256" key="1">
    <source>
        <dbReference type="SAM" id="SignalP"/>
    </source>
</evidence>
<dbReference type="InterPro" id="IPR035437">
    <property type="entry name" value="SNase_OB-fold_sf"/>
</dbReference>
<comment type="caution">
    <text evidence="3">The sequence shown here is derived from an EMBL/GenBank/DDBJ whole genome shotgun (WGS) entry which is preliminary data.</text>
</comment>
<organism evidence="3 4">
    <name type="scientific">Stutzerimonas degradans</name>
    <dbReference type="NCBI Taxonomy" id="2968968"/>
    <lineage>
        <taxon>Bacteria</taxon>
        <taxon>Pseudomonadati</taxon>
        <taxon>Pseudomonadota</taxon>
        <taxon>Gammaproteobacteria</taxon>
        <taxon>Pseudomonadales</taxon>
        <taxon>Pseudomonadaceae</taxon>
        <taxon>Stutzerimonas</taxon>
    </lineage>
</organism>
<dbReference type="Proteomes" id="UP000235881">
    <property type="component" value="Unassembled WGS sequence"/>
</dbReference>
<dbReference type="Gene3D" id="2.40.50.90">
    <property type="match status" value="1"/>
</dbReference>
<reference evidence="3 4" key="1">
    <citation type="submission" date="2018-01" db="EMBL/GenBank/DDBJ databases">
        <title>Denitrification phenotypes of diverse strains of Pseudomonas stutzeri.</title>
        <authorList>
            <person name="Milligan D.A."/>
            <person name="Bergaust L."/>
            <person name="Bakken L.R."/>
            <person name="Frostegard A."/>
        </authorList>
    </citation>
    <scope>NUCLEOTIDE SEQUENCE [LARGE SCALE GENOMIC DNA]</scope>
    <source>
        <strain evidence="3 4">DSM 50238</strain>
    </source>
</reference>
<dbReference type="AlphaFoldDB" id="A0A8E2QBY2"/>
<dbReference type="RefSeq" id="WP_102829003.1">
    <property type="nucleotide sequence ID" value="NZ_CP065721.1"/>
</dbReference>
<keyword evidence="1" id="KW-0732">Signal</keyword>
<feature type="chain" id="PRO_5034619640" evidence="1">
    <location>
        <begin position="29"/>
        <end position="263"/>
    </location>
</feature>
<dbReference type="InterPro" id="IPR016071">
    <property type="entry name" value="Staphylococal_nuclease_OB-fold"/>
</dbReference>
<evidence type="ECO:0000313" key="3">
    <source>
        <dbReference type="EMBL" id="PNF75682.1"/>
    </source>
</evidence>
<dbReference type="EMBL" id="POUK01000005">
    <property type="protein sequence ID" value="PNF75682.1"/>
    <property type="molecule type" value="Genomic_DNA"/>
</dbReference>
<feature type="signal peptide" evidence="1">
    <location>
        <begin position="1"/>
        <end position="28"/>
    </location>
</feature>
<evidence type="ECO:0000259" key="2">
    <source>
        <dbReference type="PROSITE" id="PS50830"/>
    </source>
</evidence>
<protein>
    <submittedName>
        <fullName evidence="3">Nuclease</fullName>
    </submittedName>
</protein>
<name>A0A8E2QBY2_9GAMM</name>
<proteinExistence type="predicted"/>
<gene>
    <name evidence="3" type="ORF">CXK95_13845</name>
</gene>